<dbReference type="EMBL" id="CP016279">
    <property type="protein sequence ID" value="ANP51935.1"/>
    <property type="molecule type" value="Genomic_DNA"/>
</dbReference>
<protein>
    <submittedName>
        <fullName evidence="1">Uncharacterized protein</fullName>
    </submittedName>
</protein>
<organism evidence="1 3">
    <name type="scientific">Streptomyces griseochromogenes</name>
    <dbReference type="NCBI Taxonomy" id="68214"/>
    <lineage>
        <taxon>Bacteria</taxon>
        <taxon>Bacillati</taxon>
        <taxon>Actinomycetota</taxon>
        <taxon>Actinomycetes</taxon>
        <taxon>Kitasatosporales</taxon>
        <taxon>Streptomycetaceae</taxon>
        <taxon>Streptomyces</taxon>
    </lineage>
</organism>
<dbReference type="NCBIfam" id="NF038157">
    <property type="entry name" value="lanti_ALQxL"/>
    <property type="match status" value="1"/>
</dbReference>
<gene>
    <name evidence="1" type="ORF">AVL59_22285</name>
    <name evidence="2" type="ORF">J2Z21_009641</name>
</gene>
<keyword evidence="4" id="KW-1185">Reference proteome</keyword>
<dbReference type="Proteomes" id="UP001519309">
    <property type="component" value="Unassembled WGS sequence"/>
</dbReference>
<evidence type="ECO:0000313" key="4">
    <source>
        <dbReference type="Proteomes" id="UP001519309"/>
    </source>
</evidence>
<name>A0A1B1AZF3_9ACTN</name>
<reference evidence="1 3" key="1">
    <citation type="submission" date="2016-06" db="EMBL/GenBank/DDBJ databases">
        <title>Complete genome sequence of Streptomyces griseochromogenes ATCC 14511, the Blasticidin S producer.</title>
        <authorList>
            <person name="Wu L."/>
        </authorList>
    </citation>
    <scope>NUCLEOTIDE SEQUENCE [LARGE SCALE GENOMIC DNA]</scope>
    <source>
        <strain evidence="1 3">ATCC 14511</strain>
    </source>
</reference>
<sequence length="68" mass="7034">MTLDINALQTLEGEDPAGLTNCWLTCGQTDNNNVNVCALGTQANPQVNPMVNVTSTNGGVTVKSPLSS</sequence>
<dbReference type="RefSeq" id="WP_067307232.1">
    <property type="nucleotide sequence ID" value="NZ_CP016279.1"/>
</dbReference>
<accession>A0A1B1AZF3</accession>
<evidence type="ECO:0000313" key="3">
    <source>
        <dbReference type="Proteomes" id="UP000092659"/>
    </source>
</evidence>
<proteinExistence type="predicted"/>
<dbReference type="KEGG" id="sgs:AVL59_22285"/>
<evidence type="ECO:0000313" key="2">
    <source>
        <dbReference type="EMBL" id="MBP2056622.1"/>
    </source>
</evidence>
<reference evidence="2 4" key="2">
    <citation type="submission" date="2021-03" db="EMBL/GenBank/DDBJ databases">
        <title>Genomic Encyclopedia of Type Strains, Phase IV (KMG-IV): sequencing the most valuable type-strain genomes for metagenomic binning, comparative biology and taxonomic classification.</title>
        <authorList>
            <person name="Goeker M."/>
        </authorList>
    </citation>
    <scope>NUCLEOTIDE SEQUENCE [LARGE SCALE GENOMIC DNA]</scope>
    <source>
        <strain evidence="2 4">DSM 40499</strain>
    </source>
</reference>
<dbReference type="EMBL" id="JAGGLP010000053">
    <property type="protein sequence ID" value="MBP2056622.1"/>
    <property type="molecule type" value="Genomic_DNA"/>
</dbReference>
<dbReference type="Proteomes" id="UP000092659">
    <property type="component" value="Chromosome"/>
</dbReference>
<dbReference type="AlphaFoldDB" id="A0A1B1AZF3"/>
<evidence type="ECO:0000313" key="1">
    <source>
        <dbReference type="EMBL" id="ANP51935.1"/>
    </source>
</evidence>